<organism evidence="1 2">
    <name type="scientific">Botrytis paeoniae</name>
    <dbReference type="NCBI Taxonomy" id="278948"/>
    <lineage>
        <taxon>Eukaryota</taxon>
        <taxon>Fungi</taxon>
        <taxon>Dikarya</taxon>
        <taxon>Ascomycota</taxon>
        <taxon>Pezizomycotina</taxon>
        <taxon>Leotiomycetes</taxon>
        <taxon>Helotiales</taxon>
        <taxon>Sclerotiniaceae</taxon>
        <taxon>Botrytis</taxon>
    </lineage>
</organism>
<dbReference type="SUPFAM" id="SSF48403">
    <property type="entry name" value="Ankyrin repeat"/>
    <property type="match status" value="1"/>
</dbReference>
<dbReference type="Gene3D" id="1.25.40.20">
    <property type="entry name" value="Ankyrin repeat-containing domain"/>
    <property type="match status" value="1"/>
</dbReference>
<protein>
    <submittedName>
        <fullName evidence="1">Uncharacterized protein</fullName>
    </submittedName>
</protein>
<dbReference type="InterPro" id="IPR036770">
    <property type="entry name" value="Ankyrin_rpt-contain_sf"/>
</dbReference>
<evidence type="ECO:0000313" key="1">
    <source>
        <dbReference type="EMBL" id="TGO27155.1"/>
    </source>
</evidence>
<dbReference type="EMBL" id="PQXI01000046">
    <property type="protein sequence ID" value="TGO27155.1"/>
    <property type="molecule type" value="Genomic_DNA"/>
</dbReference>
<evidence type="ECO:0000313" key="2">
    <source>
        <dbReference type="Proteomes" id="UP000297910"/>
    </source>
</evidence>
<gene>
    <name evidence="1" type="ORF">BPAE_0046g00160</name>
</gene>
<proteinExistence type="predicted"/>
<dbReference type="AlphaFoldDB" id="A0A4Z1FRM9"/>
<reference evidence="1 2" key="1">
    <citation type="submission" date="2017-12" db="EMBL/GenBank/DDBJ databases">
        <title>Comparative genomics of Botrytis spp.</title>
        <authorList>
            <person name="Valero-Jimenez C.A."/>
            <person name="Tapia P."/>
            <person name="Veloso J."/>
            <person name="Silva-Moreno E."/>
            <person name="Staats M."/>
            <person name="Valdes J.H."/>
            <person name="Van Kan J.A.L."/>
        </authorList>
    </citation>
    <scope>NUCLEOTIDE SEQUENCE [LARGE SCALE GENOMIC DNA]</scope>
    <source>
        <strain evidence="1 2">Bp0003</strain>
    </source>
</reference>
<dbReference type="Proteomes" id="UP000297910">
    <property type="component" value="Unassembled WGS sequence"/>
</dbReference>
<accession>A0A4Z1FRM9</accession>
<comment type="caution">
    <text evidence="1">The sequence shown here is derived from an EMBL/GenBank/DDBJ whole genome shotgun (WGS) entry which is preliminary data.</text>
</comment>
<sequence>MTKQPLEFLEFLLNAGADPAQNPDCALPPLISVAEFYGDTRVPEALLKYGANVEVFDQAIETVFKWGNEPMELFFTERREESKARK</sequence>
<keyword evidence="2" id="KW-1185">Reference proteome</keyword>
<name>A0A4Z1FRM9_9HELO</name>